<evidence type="ECO:0000256" key="1">
    <source>
        <dbReference type="SAM" id="Phobius"/>
    </source>
</evidence>
<dbReference type="Proteomes" id="UP000315782">
    <property type="component" value="Unassembled WGS sequence"/>
</dbReference>
<evidence type="ECO:0000313" key="2">
    <source>
        <dbReference type="EMBL" id="RZO21297.1"/>
    </source>
</evidence>
<name>A0A520MJC9_9GAMM</name>
<proteinExistence type="predicted"/>
<keyword evidence="1" id="KW-0472">Membrane</keyword>
<comment type="caution">
    <text evidence="2">The sequence shown here is derived from an EMBL/GenBank/DDBJ whole genome shotgun (WGS) entry which is preliminary data.</text>
</comment>
<feature type="transmembrane region" description="Helical" evidence="1">
    <location>
        <begin position="53"/>
        <end position="71"/>
    </location>
</feature>
<accession>A0A520MJC9</accession>
<dbReference type="AlphaFoldDB" id="A0A520MJC9"/>
<dbReference type="EMBL" id="SHBI01000007">
    <property type="protein sequence ID" value="RZO21297.1"/>
    <property type="molecule type" value="Genomic_DNA"/>
</dbReference>
<evidence type="ECO:0000313" key="3">
    <source>
        <dbReference type="Proteomes" id="UP000315782"/>
    </source>
</evidence>
<gene>
    <name evidence="2" type="ORF">EVA96_01820</name>
</gene>
<feature type="transmembrane region" description="Helical" evidence="1">
    <location>
        <begin position="12"/>
        <end position="33"/>
    </location>
</feature>
<keyword evidence="1" id="KW-1133">Transmembrane helix</keyword>
<reference evidence="2 3" key="1">
    <citation type="submission" date="2019-02" db="EMBL/GenBank/DDBJ databases">
        <title>Prokaryotic population dynamics and viral predation in marine succession experiment using metagenomics: the confinement effect.</title>
        <authorList>
            <person name="Haro-Moreno J.M."/>
            <person name="Rodriguez-Valera F."/>
            <person name="Lopez-Perez M."/>
        </authorList>
    </citation>
    <scope>NUCLEOTIDE SEQUENCE [LARGE SCALE GENOMIC DNA]</scope>
    <source>
        <strain evidence="2">MED-G163</strain>
    </source>
</reference>
<protein>
    <submittedName>
        <fullName evidence="2">Uncharacterized protein</fullName>
    </submittedName>
</protein>
<sequence>MDNAWSMIKNLVSELTSVVIGLAGLGIVAAIVFGGPIFGLDVIGGITTLVEDLSSNGVVGLLVLAILYSLVAK</sequence>
<keyword evidence="1" id="KW-0812">Transmembrane</keyword>
<organism evidence="2 3">
    <name type="scientific">SAR86 cluster bacterium</name>
    <dbReference type="NCBI Taxonomy" id="2030880"/>
    <lineage>
        <taxon>Bacteria</taxon>
        <taxon>Pseudomonadati</taxon>
        <taxon>Pseudomonadota</taxon>
        <taxon>Gammaproteobacteria</taxon>
        <taxon>SAR86 cluster</taxon>
    </lineage>
</organism>